<accession>A0AAV3GL37</accession>
<comment type="caution">
    <text evidence="10">The sequence shown here is derived from an EMBL/GenBank/DDBJ whole genome shotgun (WGS) entry which is preliminary data.</text>
</comment>
<evidence type="ECO:0000256" key="3">
    <source>
        <dbReference type="ARBA" id="ARBA00023015"/>
    </source>
</evidence>
<dbReference type="GO" id="GO:0000976">
    <property type="term" value="F:transcription cis-regulatory region binding"/>
    <property type="evidence" value="ECO:0007669"/>
    <property type="project" value="TreeGrafter"/>
</dbReference>
<evidence type="ECO:0000313" key="10">
    <source>
        <dbReference type="EMBL" id="EJV16858.1"/>
    </source>
</evidence>
<dbReference type="EMBL" id="ALZR01000051">
    <property type="protein sequence ID" value="EJV16858.1"/>
    <property type="molecule type" value="Genomic_DNA"/>
</dbReference>
<evidence type="ECO:0000256" key="7">
    <source>
        <dbReference type="PROSITE-ProRule" id="PRU01091"/>
    </source>
</evidence>
<dbReference type="InterPro" id="IPR001867">
    <property type="entry name" value="OmpR/PhoB-type_DNA-bd"/>
</dbReference>
<reference evidence="10 11" key="1">
    <citation type="submission" date="2012-04" db="EMBL/GenBank/DDBJ databases">
        <authorList>
            <person name="Weinstock G."/>
            <person name="Sodergren E."/>
            <person name="Lobos E.A."/>
            <person name="Fulton L."/>
            <person name="Fulton R."/>
            <person name="Courtney L."/>
            <person name="Fronick C."/>
            <person name="O'Laughlin M."/>
            <person name="Godfrey J."/>
            <person name="Wilson R.M."/>
            <person name="Miner T."/>
            <person name="Farmer C."/>
            <person name="Delehaunty K."/>
            <person name="Cordes M."/>
            <person name="Minx P."/>
            <person name="Tomlinson C."/>
            <person name="Chen J."/>
            <person name="Wollam A."/>
            <person name="Pepin K.H."/>
            <person name="Bhonagiri V."/>
            <person name="Zhang X."/>
            <person name="Suruliraj S."/>
            <person name="Warren W."/>
            <person name="Mitreva M."/>
            <person name="Mardis E.R."/>
            <person name="Wilson R.K."/>
        </authorList>
    </citation>
    <scope>NUCLEOTIDE SEQUENCE [LARGE SCALE GENOMIC DNA]</scope>
    <source>
        <strain evidence="10 11">ERV63</strain>
    </source>
</reference>
<dbReference type="Gene3D" id="3.40.50.2300">
    <property type="match status" value="1"/>
</dbReference>
<keyword evidence="4 7" id="KW-0238">DNA-binding</keyword>
<sequence length="234" mass="27007">MRGRIMKQSILLIEDDPNITDFMEVVLGQERYQLTIASTGMEALTAFQTTSFDLVLLDLGLPDIDGIDLLKILRKRMHLPIIIISARNNEEEKVKALDLGADDYVTKPFGTNELLARIRTALRHQNVQTESLTVVENKDLKIDFEKQLVYKKGQEIHLTKNEYRILALMFRQLGKVVAYQTLMTKVWGPYSNDSQTLRVNMSNIRKKIESNTLKPEYLITEIGVGYRLRDHRLE</sequence>
<dbReference type="CDD" id="cd00383">
    <property type="entry name" value="trans_reg_C"/>
    <property type="match status" value="1"/>
</dbReference>
<protein>
    <submittedName>
        <fullName evidence="10">KDP operon transcriptional regulatory protein KdpE</fullName>
    </submittedName>
</protein>
<evidence type="ECO:0000256" key="5">
    <source>
        <dbReference type="ARBA" id="ARBA00023163"/>
    </source>
</evidence>
<dbReference type="GO" id="GO:0006355">
    <property type="term" value="P:regulation of DNA-templated transcription"/>
    <property type="evidence" value="ECO:0007669"/>
    <property type="project" value="InterPro"/>
</dbReference>
<dbReference type="SMART" id="SM00448">
    <property type="entry name" value="REC"/>
    <property type="match status" value="1"/>
</dbReference>
<gene>
    <name evidence="10" type="ORF">HMPREF1336_01579</name>
</gene>
<dbReference type="Pfam" id="PF00072">
    <property type="entry name" value="Response_reg"/>
    <property type="match status" value="1"/>
</dbReference>
<dbReference type="GO" id="GO:0032993">
    <property type="term" value="C:protein-DNA complex"/>
    <property type="evidence" value="ECO:0007669"/>
    <property type="project" value="TreeGrafter"/>
</dbReference>
<dbReference type="Gene3D" id="6.10.250.690">
    <property type="match status" value="1"/>
</dbReference>
<dbReference type="InterPro" id="IPR001789">
    <property type="entry name" value="Sig_transdc_resp-reg_receiver"/>
</dbReference>
<dbReference type="Pfam" id="PF00486">
    <property type="entry name" value="Trans_reg_C"/>
    <property type="match status" value="1"/>
</dbReference>
<dbReference type="SMART" id="SM00862">
    <property type="entry name" value="Trans_reg_C"/>
    <property type="match status" value="1"/>
</dbReference>
<feature type="modified residue" description="4-aspartylphosphate" evidence="6">
    <location>
        <position position="58"/>
    </location>
</feature>
<evidence type="ECO:0000256" key="6">
    <source>
        <dbReference type="PROSITE-ProRule" id="PRU00169"/>
    </source>
</evidence>
<keyword evidence="2" id="KW-0902">Two-component regulatory system</keyword>
<evidence type="ECO:0000313" key="11">
    <source>
        <dbReference type="Proteomes" id="UP000004117"/>
    </source>
</evidence>
<evidence type="ECO:0000256" key="4">
    <source>
        <dbReference type="ARBA" id="ARBA00023125"/>
    </source>
</evidence>
<evidence type="ECO:0000259" key="9">
    <source>
        <dbReference type="PROSITE" id="PS51755"/>
    </source>
</evidence>
<dbReference type="CDD" id="cd17624">
    <property type="entry name" value="REC_OmpR_PmrA-like"/>
    <property type="match status" value="1"/>
</dbReference>
<keyword evidence="5" id="KW-0804">Transcription</keyword>
<dbReference type="GO" id="GO:0000156">
    <property type="term" value="F:phosphorelay response regulator activity"/>
    <property type="evidence" value="ECO:0007669"/>
    <property type="project" value="TreeGrafter"/>
</dbReference>
<dbReference type="PANTHER" id="PTHR48111:SF50">
    <property type="entry name" value="KDP OPERON TRANSCRIPTIONAL REGULATORY PROTEIN KDPE"/>
    <property type="match status" value="1"/>
</dbReference>
<dbReference type="Proteomes" id="UP000004117">
    <property type="component" value="Unassembled WGS sequence"/>
</dbReference>
<name>A0AAV3GL37_ENTFL</name>
<keyword evidence="3" id="KW-0805">Transcription regulation</keyword>
<dbReference type="InterPro" id="IPR039420">
    <property type="entry name" value="WalR-like"/>
</dbReference>
<feature type="domain" description="Response regulatory" evidence="8">
    <location>
        <begin position="9"/>
        <end position="122"/>
    </location>
</feature>
<evidence type="ECO:0000256" key="1">
    <source>
        <dbReference type="ARBA" id="ARBA00022553"/>
    </source>
</evidence>
<dbReference type="PROSITE" id="PS50110">
    <property type="entry name" value="RESPONSE_REGULATORY"/>
    <property type="match status" value="1"/>
</dbReference>
<dbReference type="Gene3D" id="1.10.10.10">
    <property type="entry name" value="Winged helix-like DNA-binding domain superfamily/Winged helix DNA-binding domain"/>
    <property type="match status" value="1"/>
</dbReference>
<dbReference type="SUPFAM" id="SSF52172">
    <property type="entry name" value="CheY-like"/>
    <property type="match status" value="1"/>
</dbReference>
<organism evidence="10 11">
    <name type="scientific">Enterococcus faecalis ERV63</name>
    <dbReference type="NCBI Taxonomy" id="1134793"/>
    <lineage>
        <taxon>Bacteria</taxon>
        <taxon>Bacillati</taxon>
        <taxon>Bacillota</taxon>
        <taxon>Bacilli</taxon>
        <taxon>Lactobacillales</taxon>
        <taxon>Enterococcaceae</taxon>
        <taxon>Enterococcus</taxon>
    </lineage>
</organism>
<keyword evidence="1 6" id="KW-0597">Phosphoprotein</keyword>
<dbReference type="InterPro" id="IPR036388">
    <property type="entry name" value="WH-like_DNA-bd_sf"/>
</dbReference>
<evidence type="ECO:0000256" key="2">
    <source>
        <dbReference type="ARBA" id="ARBA00023012"/>
    </source>
</evidence>
<feature type="DNA-binding region" description="OmpR/PhoB-type" evidence="7">
    <location>
        <begin position="132"/>
        <end position="230"/>
    </location>
</feature>
<dbReference type="GO" id="GO:0005829">
    <property type="term" value="C:cytosol"/>
    <property type="evidence" value="ECO:0007669"/>
    <property type="project" value="TreeGrafter"/>
</dbReference>
<dbReference type="PANTHER" id="PTHR48111">
    <property type="entry name" value="REGULATOR OF RPOS"/>
    <property type="match status" value="1"/>
</dbReference>
<evidence type="ECO:0000259" key="8">
    <source>
        <dbReference type="PROSITE" id="PS50110"/>
    </source>
</evidence>
<dbReference type="AlphaFoldDB" id="A0AAV3GL37"/>
<feature type="domain" description="OmpR/PhoB-type" evidence="9">
    <location>
        <begin position="132"/>
        <end position="230"/>
    </location>
</feature>
<dbReference type="InterPro" id="IPR011006">
    <property type="entry name" value="CheY-like_superfamily"/>
</dbReference>
<dbReference type="PROSITE" id="PS51755">
    <property type="entry name" value="OMPR_PHOB"/>
    <property type="match status" value="1"/>
</dbReference>
<proteinExistence type="predicted"/>